<dbReference type="Proteomes" id="UP001209076">
    <property type="component" value="Unassembled WGS sequence"/>
</dbReference>
<dbReference type="CDD" id="cd05797">
    <property type="entry name" value="Ribosomal_L10"/>
    <property type="match status" value="1"/>
</dbReference>
<keyword evidence="7" id="KW-1185">Reference proteome</keyword>
<dbReference type="GO" id="GO:0005840">
    <property type="term" value="C:ribosome"/>
    <property type="evidence" value="ECO:0007669"/>
    <property type="project" value="UniProtKB-KW"/>
</dbReference>
<dbReference type="NCBIfam" id="NF000955">
    <property type="entry name" value="PRK00099.1-1"/>
    <property type="match status" value="1"/>
</dbReference>
<dbReference type="EMBL" id="JAOEGN010000002">
    <property type="protein sequence ID" value="MCU0104320.1"/>
    <property type="molecule type" value="Genomic_DNA"/>
</dbReference>
<dbReference type="Pfam" id="PF00466">
    <property type="entry name" value="Ribosomal_L10"/>
    <property type="match status" value="1"/>
</dbReference>
<organism evidence="6 7">
    <name type="scientific">Paracholeplasma vituli</name>
    <dbReference type="NCBI Taxonomy" id="69473"/>
    <lineage>
        <taxon>Bacteria</taxon>
        <taxon>Bacillati</taxon>
        <taxon>Mycoplasmatota</taxon>
        <taxon>Mollicutes</taxon>
        <taxon>Acholeplasmatales</taxon>
        <taxon>Acholeplasmataceae</taxon>
        <taxon>Paracholeplasma</taxon>
    </lineage>
</organism>
<dbReference type="RefSeq" id="WP_262095543.1">
    <property type="nucleotide sequence ID" value="NZ_JAOEGN010000002.1"/>
</dbReference>
<dbReference type="InterPro" id="IPR001790">
    <property type="entry name" value="Ribosomal_uL10"/>
</dbReference>
<evidence type="ECO:0000256" key="3">
    <source>
        <dbReference type="ARBA" id="ARBA00023274"/>
    </source>
</evidence>
<keyword evidence="5" id="KW-0699">rRNA-binding</keyword>
<dbReference type="InterPro" id="IPR043141">
    <property type="entry name" value="Ribosomal_uL10-like_sf"/>
</dbReference>
<evidence type="ECO:0000256" key="2">
    <source>
        <dbReference type="ARBA" id="ARBA00022980"/>
    </source>
</evidence>
<keyword evidence="5" id="KW-0694">RNA-binding</keyword>
<dbReference type="InterPro" id="IPR022973">
    <property type="entry name" value="Ribosomal_uL10_bac"/>
</dbReference>
<proteinExistence type="inferred from homology"/>
<comment type="similarity">
    <text evidence="1 5">Belongs to the universal ribosomal protein uL10 family.</text>
</comment>
<dbReference type="PANTHER" id="PTHR11560">
    <property type="entry name" value="39S RIBOSOMAL PROTEIN L10, MITOCHONDRIAL"/>
    <property type="match status" value="1"/>
</dbReference>
<keyword evidence="3 5" id="KW-0687">Ribonucleoprotein</keyword>
<evidence type="ECO:0000313" key="6">
    <source>
        <dbReference type="EMBL" id="MCU0104320.1"/>
    </source>
</evidence>
<sequence length="166" mass="17981">MNSSILERKKSQVDLLVGRIQEAKTIVAFDYAGLSVKDFTDLRIQLRKAGCDAQVYKNNIARRAVEVTGHAELAEHFVGAKAIAFSTEDVIAPARVIFEFAKKNEHVSMKAGIIEGKSATLADLNALATLPSYETLLTQLAAGLLMPLRELAIGLNMIANPEEANA</sequence>
<dbReference type="HAMAP" id="MF_00362">
    <property type="entry name" value="Ribosomal_uL10"/>
    <property type="match status" value="1"/>
</dbReference>
<evidence type="ECO:0000256" key="1">
    <source>
        <dbReference type="ARBA" id="ARBA00008889"/>
    </source>
</evidence>
<evidence type="ECO:0000256" key="4">
    <source>
        <dbReference type="ARBA" id="ARBA00035202"/>
    </source>
</evidence>
<gene>
    <name evidence="5 6" type="primary">rplJ</name>
    <name evidence="6" type="ORF">N7603_01465</name>
</gene>
<reference evidence="7" key="1">
    <citation type="submission" date="2023-07" db="EMBL/GenBank/DDBJ databases">
        <title>Novel Mycoplasma species identified in domestic and wild animals.</title>
        <authorList>
            <person name="Volokhov D.V."/>
            <person name="Furtak V.A."/>
            <person name="Zagorodnyaya T.A."/>
        </authorList>
    </citation>
    <scope>NUCLEOTIDE SEQUENCE [LARGE SCALE GENOMIC DNA]</scope>
    <source>
        <strain evidence="7">92-19</strain>
    </source>
</reference>
<dbReference type="Gene3D" id="3.30.70.1730">
    <property type="match status" value="1"/>
</dbReference>
<keyword evidence="2 5" id="KW-0689">Ribosomal protein</keyword>
<comment type="function">
    <text evidence="5">Forms part of the ribosomal stalk, playing a central role in the interaction of the ribosome with GTP-bound translation factors.</text>
</comment>
<comment type="caution">
    <text evidence="6">The sequence shown here is derived from an EMBL/GenBank/DDBJ whole genome shotgun (WGS) entry which is preliminary data.</text>
</comment>
<evidence type="ECO:0000256" key="5">
    <source>
        <dbReference type="HAMAP-Rule" id="MF_00362"/>
    </source>
</evidence>
<protein>
    <recommendedName>
        <fullName evidence="4 5">Large ribosomal subunit protein uL10</fullName>
    </recommendedName>
</protein>
<name>A0ABT2PTP1_9MOLU</name>
<dbReference type="SUPFAM" id="SSF160369">
    <property type="entry name" value="Ribosomal protein L10-like"/>
    <property type="match status" value="1"/>
</dbReference>
<evidence type="ECO:0000313" key="7">
    <source>
        <dbReference type="Proteomes" id="UP001209076"/>
    </source>
</evidence>
<accession>A0ABT2PTP1</accession>
<dbReference type="InterPro" id="IPR047865">
    <property type="entry name" value="Ribosomal_uL10_bac_type"/>
</dbReference>
<comment type="subunit">
    <text evidence="5">Part of the ribosomal stalk of the 50S ribosomal subunit. The N-terminus interacts with L11 and the large rRNA to form the base of the stalk. The C-terminus forms an elongated spine to which L12 dimers bind in a sequential fashion forming a multimeric L10(L12)X complex.</text>
</comment>